<dbReference type="AlphaFoldDB" id="A0A432YQS9"/>
<protein>
    <submittedName>
        <fullName evidence="3">Nuclease</fullName>
    </submittedName>
</protein>
<comment type="caution">
    <text evidence="3">The sequence shown here is derived from an EMBL/GenBank/DDBJ whole genome shotgun (WGS) entry which is preliminary data.</text>
</comment>
<dbReference type="EMBL" id="PIPY01000001">
    <property type="protein sequence ID" value="RUO63674.1"/>
    <property type="molecule type" value="Genomic_DNA"/>
</dbReference>
<sequence length="260" mass="29474">MLKNSRAKKSPLKSKPLRNPGQSLEKRLIDTLLDDVLFFYMIATVAVVLAIYEWYRWYFETLPSPILVSVVALGIVAIAAWKMVRGLRAVNKIKLGIAGEKAVGQFLERLRVNGAQVFHDIEGEKFNLDHVVIHSSGIYVIETKMMSKPEKGKSELEFDGVQVKHHGKPIKGDPVTQVNAASYWLGELLSESTGRKLPIRGVVVYPGWYINSPDTRRTKVWVLNPKALPAFIENQPKQIEPEDVHLYAYHLSRFIRSNRA</sequence>
<keyword evidence="4" id="KW-1185">Reference proteome</keyword>
<evidence type="ECO:0000256" key="1">
    <source>
        <dbReference type="SAM" id="Phobius"/>
    </source>
</evidence>
<name>A0A432YQS9_9GAMM</name>
<dbReference type="PROSITE" id="PS50965">
    <property type="entry name" value="NERD"/>
    <property type="match status" value="1"/>
</dbReference>
<dbReference type="RefSeq" id="WP_126753383.1">
    <property type="nucleotide sequence ID" value="NZ_PIPY01000001.1"/>
</dbReference>
<proteinExistence type="predicted"/>
<organism evidence="3 4">
    <name type="scientific">Pseudidiomarina insulisalsae</name>
    <dbReference type="NCBI Taxonomy" id="575789"/>
    <lineage>
        <taxon>Bacteria</taxon>
        <taxon>Pseudomonadati</taxon>
        <taxon>Pseudomonadota</taxon>
        <taxon>Gammaproteobacteria</taxon>
        <taxon>Alteromonadales</taxon>
        <taxon>Idiomarinaceae</taxon>
        <taxon>Pseudidiomarina</taxon>
    </lineage>
</organism>
<accession>A0A432YQS9</accession>
<dbReference type="Proteomes" id="UP000288259">
    <property type="component" value="Unassembled WGS sequence"/>
</dbReference>
<feature type="domain" description="NERD" evidence="2">
    <location>
        <begin position="95"/>
        <end position="212"/>
    </location>
</feature>
<evidence type="ECO:0000313" key="4">
    <source>
        <dbReference type="Proteomes" id="UP000288259"/>
    </source>
</evidence>
<gene>
    <name evidence="3" type="ORF">CWI71_01005</name>
</gene>
<evidence type="ECO:0000313" key="3">
    <source>
        <dbReference type="EMBL" id="RUO63674.1"/>
    </source>
</evidence>
<dbReference type="Pfam" id="PF08378">
    <property type="entry name" value="NERD"/>
    <property type="match status" value="1"/>
</dbReference>
<feature type="transmembrane region" description="Helical" evidence="1">
    <location>
        <begin position="36"/>
        <end position="54"/>
    </location>
</feature>
<keyword evidence="1" id="KW-1133">Transmembrane helix</keyword>
<evidence type="ECO:0000259" key="2">
    <source>
        <dbReference type="PROSITE" id="PS50965"/>
    </source>
</evidence>
<reference evidence="4" key="1">
    <citation type="journal article" date="2018" name="Front. Microbiol.">
        <title>Genome-Based Analysis Reveals the Taxonomy and Diversity of the Family Idiomarinaceae.</title>
        <authorList>
            <person name="Liu Y."/>
            <person name="Lai Q."/>
            <person name="Shao Z."/>
        </authorList>
    </citation>
    <scope>NUCLEOTIDE SEQUENCE [LARGE SCALE GENOMIC DNA]</scope>
    <source>
        <strain evidence="4">CVS-6</strain>
    </source>
</reference>
<dbReference type="InterPro" id="IPR011528">
    <property type="entry name" value="NERD"/>
</dbReference>
<feature type="transmembrane region" description="Helical" evidence="1">
    <location>
        <begin position="66"/>
        <end position="84"/>
    </location>
</feature>
<keyword evidence="1" id="KW-0812">Transmembrane</keyword>
<dbReference type="OrthoDB" id="572185at2"/>
<keyword evidence="1" id="KW-0472">Membrane</keyword>